<keyword evidence="3 6" id="KW-0285">Flavoprotein</keyword>
<dbReference type="InterPro" id="IPR009075">
    <property type="entry name" value="AcylCo_DH/oxidase_C"/>
</dbReference>
<dbReference type="RefSeq" id="WP_115366733.1">
    <property type="nucleotide sequence ID" value="NZ_QBKA01000002.1"/>
</dbReference>
<feature type="domain" description="Acyl-CoA dehydrogenase/oxidase N-terminal" evidence="9">
    <location>
        <begin position="11"/>
        <end position="121"/>
    </location>
</feature>
<dbReference type="AlphaFoldDB" id="A0A369Q815"/>
<evidence type="ECO:0000313" key="10">
    <source>
        <dbReference type="EMBL" id="RDC60602.1"/>
    </source>
</evidence>
<gene>
    <name evidence="10" type="ORF">HME9302_01815</name>
</gene>
<evidence type="ECO:0000256" key="1">
    <source>
        <dbReference type="ARBA" id="ARBA00001974"/>
    </source>
</evidence>
<dbReference type="Gene3D" id="1.10.540.10">
    <property type="entry name" value="Acyl-CoA dehydrogenase/oxidase, N-terminal domain"/>
    <property type="match status" value="1"/>
</dbReference>
<dbReference type="EC" id="1.3.8.7" evidence="10"/>
<dbReference type="InterPro" id="IPR006091">
    <property type="entry name" value="Acyl-CoA_Oxase/DH_mid-dom"/>
</dbReference>
<evidence type="ECO:0000256" key="2">
    <source>
        <dbReference type="ARBA" id="ARBA00009347"/>
    </source>
</evidence>
<dbReference type="Pfam" id="PF02770">
    <property type="entry name" value="Acyl-CoA_dh_M"/>
    <property type="match status" value="1"/>
</dbReference>
<protein>
    <submittedName>
        <fullName evidence="10">Medium-chain acyl-CoA dehydrogenase</fullName>
        <ecNumber evidence="10">1.3.8.7</ecNumber>
    </submittedName>
</protein>
<dbReference type="GO" id="GO:0050660">
    <property type="term" value="F:flavin adenine dinucleotide binding"/>
    <property type="evidence" value="ECO:0007669"/>
    <property type="project" value="InterPro"/>
</dbReference>
<evidence type="ECO:0000256" key="5">
    <source>
        <dbReference type="ARBA" id="ARBA00023002"/>
    </source>
</evidence>
<dbReference type="InterPro" id="IPR013786">
    <property type="entry name" value="AcylCoA_DH/ox_N"/>
</dbReference>
<dbReference type="InterPro" id="IPR046373">
    <property type="entry name" value="Acyl-CoA_Oxase/DH_mid-dom_sf"/>
</dbReference>
<dbReference type="Gene3D" id="2.40.110.10">
    <property type="entry name" value="Butyryl-CoA Dehydrogenase, subunit A, domain 2"/>
    <property type="match status" value="1"/>
</dbReference>
<keyword evidence="4 6" id="KW-0274">FAD</keyword>
<dbReference type="Gene3D" id="1.20.140.10">
    <property type="entry name" value="Butyryl-CoA Dehydrogenase, subunit A, domain 3"/>
    <property type="match status" value="1"/>
</dbReference>
<sequence length="380" mass="41711">MLDTSKRICYTDDHEAFRDTVRKVFDEHMAPHLDKHEAEGIVGREAWHALGEAGMLCPTISEENGGLGLDFGFNAVINEELAYLGSSAGFTLQNDITCNYFERLGTEDQRAKYLPGMITGDVITAIAMTEPGAGSDLQGIRTTAKRDGSDFIINGSKTYITNGQNADCVIVVAKTDPEAGAKGTSLLLVDADTPGFQKGRNLDKIGQHAADTSELFFDDVRVPAENLLGGEGRGFVHLMEELPQERLSIAIGCQAGMQRAFDEAVTFTKDRKAFGKTVFEFQNTKFTLADMAAELQVGWAHLDWCILRHLKGELTTAEASVSKLWHTEKGWDAMDTSLQLHGGAGYMNEYAIARLWRDARVSRIYGGTSEIMKEVISRAI</sequence>
<comment type="caution">
    <text evidence="10">The sequence shown here is derived from an EMBL/GenBank/DDBJ whole genome shotgun (WGS) entry which is preliminary data.</text>
</comment>
<evidence type="ECO:0000256" key="3">
    <source>
        <dbReference type="ARBA" id="ARBA00022630"/>
    </source>
</evidence>
<evidence type="ECO:0000313" key="11">
    <source>
        <dbReference type="Proteomes" id="UP000253727"/>
    </source>
</evidence>
<accession>A0A369Q815</accession>
<evidence type="ECO:0000259" key="7">
    <source>
        <dbReference type="Pfam" id="PF00441"/>
    </source>
</evidence>
<dbReference type="Pfam" id="PF02771">
    <property type="entry name" value="Acyl-CoA_dh_N"/>
    <property type="match status" value="1"/>
</dbReference>
<dbReference type="SUPFAM" id="SSF47203">
    <property type="entry name" value="Acyl-CoA dehydrogenase C-terminal domain-like"/>
    <property type="match status" value="1"/>
</dbReference>
<feature type="domain" description="Acyl-CoA oxidase/dehydrogenase middle" evidence="8">
    <location>
        <begin position="125"/>
        <end position="220"/>
    </location>
</feature>
<keyword evidence="11" id="KW-1185">Reference proteome</keyword>
<proteinExistence type="inferred from homology"/>
<evidence type="ECO:0000256" key="6">
    <source>
        <dbReference type="RuleBase" id="RU362125"/>
    </source>
</evidence>
<dbReference type="InterPro" id="IPR037069">
    <property type="entry name" value="AcylCoA_DH/ox_N_sf"/>
</dbReference>
<reference evidence="10 11" key="1">
    <citation type="submission" date="2018-04" db="EMBL/GenBank/DDBJ databases">
        <title>Altererythrobacter sp. HME9302 genome sequencing and assembly.</title>
        <authorList>
            <person name="Kang H."/>
            <person name="Kim H."/>
            <person name="Joh K."/>
        </authorList>
    </citation>
    <scope>NUCLEOTIDE SEQUENCE [LARGE SCALE GENOMIC DNA]</scope>
    <source>
        <strain evidence="10 11">HME9302</strain>
    </source>
</reference>
<dbReference type="PROSITE" id="PS00073">
    <property type="entry name" value="ACYL_COA_DH_2"/>
    <property type="match status" value="1"/>
</dbReference>
<dbReference type="GO" id="GO:0070991">
    <property type="term" value="F:medium-chain fatty acyl-CoA dehydrogenase activity"/>
    <property type="evidence" value="ECO:0007669"/>
    <property type="project" value="UniProtKB-EC"/>
</dbReference>
<evidence type="ECO:0000256" key="4">
    <source>
        <dbReference type="ARBA" id="ARBA00022827"/>
    </source>
</evidence>
<dbReference type="FunFam" id="2.40.110.10:FF:000002">
    <property type="entry name" value="Acyl-CoA dehydrogenase fadE12"/>
    <property type="match status" value="1"/>
</dbReference>
<organism evidence="10 11">
    <name type="scientific">Alteripontixanthobacter maritimus</name>
    <dbReference type="NCBI Taxonomy" id="2161824"/>
    <lineage>
        <taxon>Bacteria</taxon>
        <taxon>Pseudomonadati</taxon>
        <taxon>Pseudomonadota</taxon>
        <taxon>Alphaproteobacteria</taxon>
        <taxon>Sphingomonadales</taxon>
        <taxon>Erythrobacteraceae</taxon>
        <taxon>Alteripontixanthobacter</taxon>
    </lineage>
</organism>
<dbReference type="InterPro" id="IPR009100">
    <property type="entry name" value="AcylCoA_DH/oxidase_NM_dom_sf"/>
</dbReference>
<evidence type="ECO:0000259" key="9">
    <source>
        <dbReference type="Pfam" id="PF02771"/>
    </source>
</evidence>
<dbReference type="PANTHER" id="PTHR43884:SF12">
    <property type="entry name" value="ISOVALERYL-COA DEHYDROGENASE, MITOCHONDRIAL-RELATED"/>
    <property type="match status" value="1"/>
</dbReference>
<dbReference type="OrthoDB" id="7459120at2"/>
<feature type="domain" description="Acyl-CoA dehydrogenase/oxidase C-terminal" evidence="7">
    <location>
        <begin position="232"/>
        <end position="380"/>
    </location>
</feature>
<dbReference type="PROSITE" id="PS00072">
    <property type="entry name" value="ACYL_COA_DH_1"/>
    <property type="match status" value="1"/>
</dbReference>
<dbReference type="InterPro" id="IPR006089">
    <property type="entry name" value="Acyl-CoA_DH_CS"/>
</dbReference>
<dbReference type="EMBL" id="QBKA01000002">
    <property type="protein sequence ID" value="RDC60602.1"/>
    <property type="molecule type" value="Genomic_DNA"/>
</dbReference>
<keyword evidence="5 6" id="KW-0560">Oxidoreductase</keyword>
<dbReference type="InterPro" id="IPR036250">
    <property type="entry name" value="AcylCo_DH-like_C"/>
</dbReference>
<comment type="cofactor">
    <cofactor evidence="1 6">
        <name>FAD</name>
        <dbReference type="ChEBI" id="CHEBI:57692"/>
    </cofactor>
</comment>
<dbReference type="Proteomes" id="UP000253727">
    <property type="component" value="Unassembled WGS sequence"/>
</dbReference>
<dbReference type="FunFam" id="1.20.140.10:FF:000001">
    <property type="entry name" value="Acyl-CoA dehydrogenase"/>
    <property type="match status" value="1"/>
</dbReference>
<evidence type="ECO:0000259" key="8">
    <source>
        <dbReference type="Pfam" id="PF02770"/>
    </source>
</evidence>
<dbReference type="PANTHER" id="PTHR43884">
    <property type="entry name" value="ACYL-COA DEHYDROGENASE"/>
    <property type="match status" value="1"/>
</dbReference>
<dbReference type="Pfam" id="PF00441">
    <property type="entry name" value="Acyl-CoA_dh_1"/>
    <property type="match status" value="1"/>
</dbReference>
<dbReference type="SUPFAM" id="SSF56645">
    <property type="entry name" value="Acyl-CoA dehydrogenase NM domain-like"/>
    <property type="match status" value="1"/>
</dbReference>
<name>A0A369Q815_9SPHN</name>
<comment type="similarity">
    <text evidence="2 6">Belongs to the acyl-CoA dehydrogenase family.</text>
</comment>